<dbReference type="EMBL" id="JAVXUO010001000">
    <property type="protein sequence ID" value="KAK2987270.1"/>
    <property type="molecule type" value="Genomic_DNA"/>
</dbReference>
<reference evidence="1" key="1">
    <citation type="submission" date="2022-12" db="EMBL/GenBank/DDBJ databases">
        <title>Draft genome assemblies for two species of Escallonia (Escalloniales).</title>
        <authorList>
            <person name="Chanderbali A."/>
            <person name="Dervinis C."/>
            <person name="Anghel I."/>
            <person name="Soltis D."/>
            <person name="Soltis P."/>
            <person name="Zapata F."/>
        </authorList>
    </citation>
    <scope>NUCLEOTIDE SEQUENCE</scope>
    <source>
        <strain evidence="1">UCBG92.1500</strain>
        <tissue evidence="1">Leaf</tissue>
    </source>
</reference>
<dbReference type="AlphaFoldDB" id="A0AA88UJG3"/>
<proteinExistence type="predicted"/>
<name>A0AA88UJG3_9ASTE</name>
<gene>
    <name evidence="1" type="ORF">RJ640_017573</name>
</gene>
<protein>
    <submittedName>
        <fullName evidence="1">Uncharacterized protein</fullName>
    </submittedName>
</protein>
<accession>A0AA88UJG3</accession>
<evidence type="ECO:0000313" key="1">
    <source>
        <dbReference type="EMBL" id="KAK2987270.1"/>
    </source>
</evidence>
<organism evidence="1 2">
    <name type="scientific">Escallonia rubra</name>
    <dbReference type="NCBI Taxonomy" id="112253"/>
    <lineage>
        <taxon>Eukaryota</taxon>
        <taxon>Viridiplantae</taxon>
        <taxon>Streptophyta</taxon>
        <taxon>Embryophyta</taxon>
        <taxon>Tracheophyta</taxon>
        <taxon>Spermatophyta</taxon>
        <taxon>Magnoliopsida</taxon>
        <taxon>eudicotyledons</taxon>
        <taxon>Gunneridae</taxon>
        <taxon>Pentapetalae</taxon>
        <taxon>asterids</taxon>
        <taxon>campanulids</taxon>
        <taxon>Escalloniales</taxon>
        <taxon>Escalloniaceae</taxon>
        <taxon>Escallonia</taxon>
    </lineage>
</organism>
<comment type="caution">
    <text evidence="1">The sequence shown here is derived from an EMBL/GenBank/DDBJ whole genome shotgun (WGS) entry which is preliminary data.</text>
</comment>
<dbReference type="Proteomes" id="UP001187471">
    <property type="component" value="Unassembled WGS sequence"/>
</dbReference>
<keyword evidence="2" id="KW-1185">Reference proteome</keyword>
<sequence>MDGSEGLLQDVSRLFSCVFETEILVFCKNESQGCSKLCQSVLPDLSSKTRLPLSKSWALEFAIEFETFDDQMSCCRPSNTTRLPSPEIATVPNVSFKGLSLLATHIAVWTGTVPFPFAIHFQAKNRTRTMDIEPKITVIAIIRSVSALSREQLRGKIGTQKELKGLDVVTGKESGILILDDTESVDWHKDNLILTGRDYFFASSRPKLGANSICKSHSVMKTNESEADGVRNSSILPANVPLVIQDRVAMLTAQLCKEPILFPFSYS</sequence>
<evidence type="ECO:0000313" key="2">
    <source>
        <dbReference type="Proteomes" id="UP001187471"/>
    </source>
</evidence>